<dbReference type="AlphaFoldDB" id="A0A3B0XRK6"/>
<dbReference type="InterPro" id="IPR036217">
    <property type="entry name" value="MethylDNA_cys_MeTrfase_DNAb"/>
</dbReference>
<sequence>QAKEINNPKAVRAVASANGFNRISIIVPCHRVIGKDGKLAGYGGGIERKRWLIEHERANTCT</sequence>
<dbReference type="Gene3D" id="1.10.10.10">
    <property type="entry name" value="Winged helix-like DNA-binding domain superfamily/Winged helix DNA-binding domain"/>
    <property type="match status" value="1"/>
</dbReference>
<dbReference type="GO" id="GO:0006281">
    <property type="term" value="P:DNA repair"/>
    <property type="evidence" value="ECO:0007669"/>
    <property type="project" value="UniProtKB-KW"/>
</dbReference>
<dbReference type="PROSITE" id="PS00374">
    <property type="entry name" value="MGMT"/>
    <property type="match status" value="1"/>
</dbReference>
<evidence type="ECO:0000313" key="8">
    <source>
        <dbReference type="EMBL" id="VAW70171.1"/>
    </source>
</evidence>
<evidence type="ECO:0000256" key="6">
    <source>
        <dbReference type="ARBA" id="ARBA00049348"/>
    </source>
</evidence>
<evidence type="ECO:0000256" key="5">
    <source>
        <dbReference type="ARBA" id="ARBA00023204"/>
    </source>
</evidence>
<keyword evidence="3 8" id="KW-0808">Transferase</keyword>
<dbReference type="PANTHER" id="PTHR10815:SF5">
    <property type="entry name" value="METHYLATED-DNA--PROTEIN-CYSTEINE METHYLTRANSFERASE"/>
    <property type="match status" value="1"/>
</dbReference>
<dbReference type="GO" id="GO:0032259">
    <property type="term" value="P:methylation"/>
    <property type="evidence" value="ECO:0007669"/>
    <property type="project" value="UniProtKB-KW"/>
</dbReference>
<comment type="catalytic activity">
    <reaction evidence="1">
        <text>a 4-O-methyl-thymidine in DNA + L-cysteinyl-[protein] = a thymidine in DNA + S-methyl-L-cysteinyl-[protein]</text>
        <dbReference type="Rhea" id="RHEA:53428"/>
        <dbReference type="Rhea" id="RHEA-COMP:10131"/>
        <dbReference type="Rhea" id="RHEA-COMP:10132"/>
        <dbReference type="Rhea" id="RHEA-COMP:13555"/>
        <dbReference type="Rhea" id="RHEA-COMP:13556"/>
        <dbReference type="ChEBI" id="CHEBI:29950"/>
        <dbReference type="ChEBI" id="CHEBI:82612"/>
        <dbReference type="ChEBI" id="CHEBI:137386"/>
        <dbReference type="ChEBI" id="CHEBI:137387"/>
        <dbReference type="EC" id="2.1.1.63"/>
    </reaction>
</comment>
<dbReference type="InterPro" id="IPR001497">
    <property type="entry name" value="MethylDNA_cys_MeTrfase_AS"/>
</dbReference>
<evidence type="ECO:0000256" key="2">
    <source>
        <dbReference type="ARBA" id="ARBA00022603"/>
    </source>
</evidence>
<reference evidence="8" key="1">
    <citation type="submission" date="2018-06" db="EMBL/GenBank/DDBJ databases">
        <authorList>
            <person name="Zhirakovskaya E."/>
        </authorList>
    </citation>
    <scope>NUCLEOTIDE SEQUENCE</scope>
</reference>
<protein>
    <submittedName>
        <fullName evidence="8">Methylated-DNA--protein-cysteine methyltransferase</fullName>
        <ecNumber evidence="8">2.1.1.63</ecNumber>
    </submittedName>
</protein>
<dbReference type="CDD" id="cd06445">
    <property type="entry name" value="ATase"/>
    <property type="match status" value="1"/>
</dbReference>
<organism evidence="8">
    <name type="scientific">hydrothermal vent metagenome</name>
    <dbReference type="NCBI Taxonomy" id="652676"/>
    <lineage>
        <taxon>unclassified sequences</taxon>
        <taxon>metagenomes</taxon>
        <taxon>ecological metagenomes</taxon>
    </lineage>
</organism>
<comment type="catalytic activity">
    <reaction evidence="6">
        <text>a 6-O-methyl-2'-deoxyguanosine in DNA + L-cysteinyl-[protein] = S-methyl-L-cysteinyl-[protein] + a 2'-deoxyguanosine in DNA</text>
        <dbReference type="Rhea" id="RHEA:24000"/>
        <dbReference type="Rhea" id="RHEA-COMP:10131"/>
        <dbReference type="Rhea" id="RHEA-COMP:10132"/>
        <dbReference type="Rhea" id="RHEA-COMP:11367"/>
        <dbReference type="Rhea" id="RHEA-COMP:11368"/>
        <dbReference type="ChEBI" id="CHEBI:29950"/>
        <dbReference type="ChEBI" id="CHEBI:82612"/>
        <dbReference type="ChEBI" id="CHEBI:85445"/>
        <dbReference type="ChEBI" id="CHEBI:85448"/>
        <dbReference type="EC" id="2.1.1.63"/>
    </reaction>
</comment>
<accession>A0A3B0XRK6</accession>
<evidence type="ECO:0000256" key="3">
    <source>
        <dbReference type="ARBA" id="ARBA00022679"/>
    </source>
</evidence>
<dbReference type="SUPFAM" id="SSF46767">
    <property type="entry name" value="Methylated DNA-protein cysteine methyltransferase, C-terminal domain"/>
    <property type="match status" value="1"/>
</dbReference>
<proteinExistence type="predicted"/>
<gene>
    <name evidence="8" type="ORF">MNBD_GAMMA09-2589</name>
</gene>
<keyword evidence="2 8" id="KW-0489">Methyltransferase</keyword>
<dbReference type="EC" id="2.1.1.63" evidence="8"/>
<evidence type="ECO:0000259" key="7">
    <source>
        <dbReference type="Pfam" id="PF01035"/>
    </source>
</evidence>
<dbReference type="PANTHER" id="PTHR10815">
    <property type="entry name" value="METHYLATED-DNA--PROTEIN-CYSTEINE METHYLTRANSFERASE"/>
    <property type="match status" value="1"/>
</dbReference>
<name>A0A3B0XRK6_9ZZZZ</name>
<evidence type="ECO:0000256" key="1">
    <source>
        <dbReference type="ARBA" id="ARBA00001286"/>
    </source>
</evidence>
<feature type="non-terminal residue" evidence="8">
    <location>
        <position position="1"/>
    </location>
</feature>
<dbReference type="NCBIfam" id="TIGR00589">
    <property type="entry name" value="ogt"/>
    <property type="match status" value="1"/>
</dbReference>
<dbReference type="Pfam" id="PF01035">
    <property type="entry name" value="DNA_binding_1"/>
    <property type="match status" value="1"/>
</dbReference>
<evidence type="ECO:0000256" key="4">
    <source>
        <dbReference type="ARBA" id="ARBA00022763"/>
    </source>
</evidence>
<feature type="domain" description="Methylated-DNA-[protein]-cysteine S-methyltransferase DNA binding" evidence="7">
    <location>
        <begin position="2"/>
        <end position="57"/>
    </location>
</feature>
<dbReference type="GO" id="GO:0003908">
    <property type="term" value="F:methylated-DNA-[protein]-cysteine S-methyltransferase activity"/>
    <property type="evidence" value="ECO:0007669"/>
    <property type="project" value="UniProtKB-EC"/>
</dbReference>
<dbReference type="InterPro" id="IPR036388">
    <property type="entry name" value="WH-like_DNA-bd_sf"/>
</dbReference>
<dbReference type="InterPro" id="IPR014048">
    <property type="entry name" value="MethylDNA_cys_MeTrfase_DNA-bd"/>
</dbReference>
<dbReference type="EMBL" id="UOFI01000188">
    <property type="protein sequence ID" value="VAW70171.1"/>
    <property type="molecule type" value="Genomic_DNA"/>
</dbReference>
<keyword evidence="4" id="KW-0227">DNA damage</keyword>
<keyword evidence="5" id="KW-0234">DNA repair</keyword>